<dbReference type="AlphaFoldDB" id="A0A080M5M8"/>
<dbReference type="InterPro" id="IPR010260">
    <property type="entry name" value="AlpA"/>
</dbReference>
<evidence type="ECO:0000313" key="1">
    <source>
        <dbReference type="EMBL" id="KFB75795.1"/>
    </source>
</evidence>
<dbReference type="Proteomes" id="UP000021315">
    <property type="component" value="Unassembled WGS sequence"/>
</dbReference>
<keyword evidence="2" id="KW-1185">Reference proteome</keyword>
<dbReference type="STRING" id="1453999.AW06_003177"/>
<sequence>MTHTILRLPAVLRARGRSRSAHYLDIQQGLFTSPVHIGLRAVGWPAGEVAALNAARIAGKSDAEVRELVVRLEAARKSAA</sequence>
<dbReference type="Pfam" id="PF05930">
    <property type="entry name" value="Phage_AlpA"/>
    <property type="match status" value="1"/>
</dbReference>
<dbReference type="RefSeq" id="WP_034951296.1">
    <property type="nucleotide sequence ID" value="NZ_JDST02000074.1"/>
</dbReference>
<gene>
    <name evidence="1" type="ORF">AW06_003177</name>
</gene>
<evidence type="ECO:0000313" key="2">
    <source>
        <dbReference type="Proteomes" id="UP000021315"/>
    </source>
</evidence>
<comment type="caution">
    <text evidence="1">The sequence shown here is derived from an EMBL/GenBank/DDBJ whole genome shotgun (WGS) entry which is preliminary data.</text>
</comment>
<proteinExistence type="predicted"/>
<name>A0A080M5M8_9PROT</name>
<accession>A0A080M5M8</accession>
<protein>
    <submittedName>
        <fullName evidence="1">Transcriptional regulator</fullName>
    </submittedName>
</protein>
<reference evidence="1" key="1">
    <citation type="submission" date="2014-02" db="EMBL/GenBank/DDBJ databases">
        <title>Expanding our view of genomic diversity in Candidatus Accumulibacter clades.</title>
        <authorList>
            <person name="Skennerton C.T."/>
            <person name="Barr J.J."/>
            <person name="Slater F.R."/>
            <person name="Bond P.L."/>
            <person name="Tyson G.W."/>
        </authorList>
    </citation>
    <scope>NUCLEOTIDE SEQUENCE [LARGE SCALE GENOMIC DNA]</scope>
</reference>
<organism evidence="1 2">
    <name type="scientific">Candidatus Accumulibacter cognatus</name>
    <dbReference type="NCBI Taxonomy" id="2954383"/>
    <lineage>
        <taxon>Bacteria</taxon>
        <taxon>Pseudomonadati</taxon>
        <taxon>Pseudomonadota</taxon>
        <taxon>Betaproteobacteria</taxon>
        <taxon>Candidatus Accumulibacter</taxon>
    </lineage>
</organism>
<dbReference type="EMBL" id="JDST02000074">
    <property type="protein sequence ID" value="KFB75795.1"/>
    <property type="molecule type" value="Genomic_DNA"/>
</dbReference>